<dbReference type="AlphaFoldDB" id="A0A4Q7MEV9"/>
<comment type="caution">
    <text evidence="2">The sequence shown here is derived from an EMBL/GenBank/DDBJ whole genome shotgun (WGS) entry which is preliminary data.</text>
</comment>
<dbReference type="InterPro" id="IPR016181">
    <property type="entry name" value="Acyl_CoA_acyltransferase"/>
</dbReference>
<evidence type="ECO:0000259" key="1">
    <source>
        <dbReference type="PROSITE" id="PS51186"/>
    </source>
</evidence>
<dbReference type="GO" id="GO:0016747">
    <property type="term" value="F:acyltransferase activity, transferring groups other than amino-acyl groups"/>
    <property type="evidence" value="ECO:0007669"/>
    <property type="project" value="InterPro"/>
</dbReference>
<keyword evidence="3" id="KW-1185">Reference proteome</keyword>
<protein>
    <submittedName>
        <fullName evidence="2">Acetyltransferase (GNAT) family protein</fullName>
    </submittedName>
</protein>
<dbReference type="Proteomes" id="UP000293289">
    <property type="component" value="Unassembled WGS sequence"/>
</dbReference>
<dbReference type="Gene3D" id="3.40.630.30">
    <property type="match status" value="1"/>
</dbReference>
<dbReference type="PROSITE" id="PS51186">
    <property type="entry name" value="GNAT"/>
    <property type="match status" value="1"/>
</dbReference>
<evidence type="ECO:0000313" key="3">
    <source>
        <dbReference type="Proteomes" id="UP000293289"/>
    </source>
</evidence>
<dbReference type="EMBL" id="SGWY01000002">
    <property type="protein sequence ID" value="RZS66634.1"/>
    <property type="molecule type" value="Genomic_DNA"/>
</dbReference>
<sequence length="216" mass="23344">MSDARANVKDMPSPVTDALTGELRIIPAHDAPFDDVVAVFGTKGDPAHCWCQWYKIPGSDFRNVGDEALRDLLEAQVRAGGAGPGLLAYDRDTPVGWCAVEPRPNLERLPHSRTIAGGTPDPDFDDPSIWAVTCFVVPRAYRRRGVGRALAEAAVEYARARGARLLEGYAVDPSARSGAPAADLFPGTVTMFENAGFSEVARPKADRAIMQRRLRG</sequence>
<keyword evidence="2" id="KW-0808">Transferase</keyword>
<feature type="domain" description="N-acetyltransferase" evidence="1">
    <location>
        <begin position="40"/>
        <end position="215"/>
    </location>
</feature>
<reference evidence="2 3" key="1">
    <citation type="submission" date="2019-02" db="EMBL/GenBank/DDBJ databases">
        <title>Genomic Encyclopedia of Type Strains, Phase IV (KMG-IV): sequencing the most valuable type-strain genomes for metagenomic binning, comparative biology and taxonomic classification.</title>
        <authorList>
            <person name="Goeker M."/>
        </authorList>
    </citation>
    <scope>NUCLEOTIDE SEQUENCE [LARGE SCALE GENOMIC DNA]</scope>
    <source>
        <strain evidence="2 3">DSM 43045</strain>
    </source>
</reference>
<dbReference type="OrthoDB" id="3239945at2"/>
<name>A0A4Q7MEV9_9MICO</name>
<accession>A0A4Q7MEV9</accession>
<dbReference type="CDD" id="cd04301">
    <property type="entry name" value="NAT_SF"/>
    <property type="match status" value="1"/>
</dbReference>
<evidence type="ECO:0000313" key="2">
    <source>
        <dbReference type="EMBL" id="RZS66634.1"/>
    </source>
</evidence>
<dbReference type="SUPFAM" id="SSF55729">
    <property type="entry name" value="Acyl-CoA N-acyltransferases (Nat)"/>
    <property type="match status" value="1"/>
</dbReference>
<organism evidence="2 3">
    <name type="scientific">Agromyces ramosus</name>
    <dbReference type="NCBI Taxonomy" id="33879"/>
    <lineage>
        <taxon>Bacteria</taxon>
        <taxon>Bacillati</taxon>
        <taxon>Actinomycetota</taxon>
        <taxon>Actinomycetes</taxon>
        <taxon>Micrococcales</taxon>
        <taxon>Microbacteriaceae</taxon>
        <taxon>Agromyces</taxon>
    </lineage>
</organism>
<gene>
    <name evidence="2" type="ORF">EV187_2373</name>
</gene>
<dbReference type="InterPro" id="IPR000182">
    <property type="entry name" value="GNAT_dom"/>
</dbReference>
<proteinExistence type="predicted"/>
<dbReference type="Pfam" id="PF00583">
    <property type="entry name" value="Acetyltransf_1"/>
    <property type="match status" value="1"/>
</dbReference>